<gene>
    <name evidence="1" type="ORF">MENTE1834_LOCUS21423</name>
</gene>
<keyword evidence="2" id="KW-1185">Reference proteome</keyword>
<name>A0ACB0Z6Z7_MELEN</name>
<protein>
    <submittedName>
        <fullName evidence="1">Uncharacterized protein</fullName>
    </submittedName>
</protein>
<dbReference type="Proteomes" id="UP001497535">
    <property type="component" value="Unassembled WGS sequence"/>
</dbReference>
<reference evidence="1" key="1">
    <citation type="submission" date="2023-11" db="EMBL/GenBank/DDBJ databases">
        <authorList>
            <person name="Poullet M."/>
        </authorList>
    </citation>
    <scope>NUCLEOTIDE SEQUENCE</scope>
    <source>
        <strain evidence="1">E1834</strain>
    </source>
</reference>
<dbReference type="EMBL" id="CAVMJV010000027">
    <property type="protein sequence ID" value="CAK5074658.1"/>
    <property type="molecule type" value="Genomic_DNA"/>
</dbReference>
<comment type="caution">
    <text evidence="1">The sequence shown here is derived from an EMBL/GenBank/DDBJ whole genome shotgun (WGS) entry which is preliminary data.</text>
</comment>
<proteinExistence type="predicted"/>
<evidence type="ECO:0000313" key="1">
    <source>
        <dbReference type="EMBL" id="CAK5074658.1"/>
    </source>
</evidence>
<sequence>MLLASLLTLALFIRTPNISASPCSTPGFVVAALGTSHSSRTSCDTRFGSPTIQCGRLAFEQDFCNTIKRQPNPSNSGISQQHQQQNSNFALSPFAENSFESTKIFSNRLEENDSDEADEEFFPLPPLPSSLPTSPIRVRKFFIVICFISGAANNDFKQISGF</sequence>
<organism evidence="1 2">
    <name type="scientific">Meloidogyne enterolobii</name>
    <name type="common">Root-knot nematode worm</name>
    <name type="synonym">Meloidogyne mayaguensis</name>
    <dbReference type="NCBI Taxonomy" id="390850"/>
    <lineage>
        <taxon>Eukaryota</taxon>
        <taxon>Metazoa</taxon>
        <taxon>Ecdysozoa</taxon>
        <taxon>Nematoda</taxon>
        <taxon>Chromadorea</taxon>
        <taxon>Rhabditida</taxon>
        <taxon>Tylenchina</taxon>
        <taxon>Tylenchomorpha</taxon>
        <taxon>Tylenchoidea</taxon>
        <taxon>Meloidogynidae</taxon>
        <taxon>Meloidogyninae</taxon>
        <taxon>Meloidogyne</taxon>
    </lineage>
</organism>
<evidence type="ECO:0000313" key="2">
    <source>
        <dbReference type="Proteomes" id="UP001497535"/>
    </source>
</evidence>
<accession>A0ACB0Z6Z7</accession>